<dbReference type="AlphaFoldDB" id="A0AAD5QMA3"/>
<proteinExistence type="predicted"/>
<reference evidence="2" key="1">
    <citation type="submission" date="2021-06" db="EMBL/GenBank/DDBJ databases">
        <title>Parelaphostrongylus tenuis whole genome reference sequence.</title>
        <authorList>
            <person name="Garwood T.J."/>
            <person name="Larsen P.A."/>
            <person name="Fountain-Jones N.M."/>
            <person name="Garbe J.R."/>
            <person name="Macchietto M.G."/>
            <person name="Kania S.A."/>
            <person name="Gerhold R.W."/>
            <person name="Richards J.E."/>
            <person name="Wolf T.M."/>
        </authorList>
    </citation>
    <scope>NUCLEOTIDE SEQUENCE</scope>
    <source>
        <strain evidence="2">MNPRO001-30</strain>
        <tissue evidence="2">Meninges</tissue>
    </source>
</reference>
<organism evidence="2 3">
    <name type="scientific">Parelaphostrongylus tenuis</name>
    <name type="common">Meningeal worm</name>
    <dbReference type="NCBI Taxonomy" id="148309"/>
    <lineage>
        <taxon>Eukaryota</taxon>
        <taxon>Metazoa</taxon>
        <taxon>Ecdysozoa</taxon>
        <taxon>Nematoda</taxon>
        <taxon>Chromadorea</taxon>
        <taxon>Rhabditida</taxon>
        <taxon>Rhabditina</taxon>
        <taxon>Rhabditomorpha</taxon>
        <taxon>Strongyloidea</taxon>
        <taxon>Metastrongylidae</taxon>
        <taxon>Parelaphostrongylus</taxon>
    </lineage>
</organism>
<feature type="region of interest" description="Disordered" evidence="1">
    <location>
        <begin position="100"/>
        <end position="122"/>
    </location>
</feature>
<dbReference type="EMBL" id="JAHQIW010002182">
    <property type="protein sequence ID" value="KAJ1354729.1"/>
    <property type="molecule type" value="Genomic_DNA"/>
</dbReference>
<gene>
    <name evidence="2" type="ORF">KIN20_011739</name>
</gene>
<accession>A0AAD5QMA3</accession>
<protein>
    <submittedName>
        <fullName evidence="2">Uncharacterized protein</fullName>
    </submittedName>
</protein>
<evidence type="ECO:0000313" key="2">
    <source>
        <dbReference type="EMBL" id="KAJ1354729.1"/>
    </source>
</evidence>
<keyword evidence="3" id="KW-1185">Reference proteome</keyword>
<dbReference type="Proteomes" id="UP001196413">
    <property type="component" value="Unassembled WGS sequence"/>
</dbReference>
<comment type="caution">
    <text evidence="2">The sequence shown here is derived from an EMBL/GenBank/DDBJ whole genome shotgun (WGS) entry which is preliminary data.</text>
</comment>
<feature type="region of interest" description="Disordered" evidence="1">
    <location>
        <begin position="56"/>
        <end position="79"/>
    </location>
</feature>
<sequence length="122" mass="13552">MSSRNMLSGSRCVQCRLREHHETPPSTNEPRSVNRVVASLIRSIEANRYTVPDRPAQVKLDSCGGQDATTQTSPFSISRSSSFDWINEPTEVGLRDLATPLSTPRWQSLSEPNAQQRSPVEA</sequence>
<name>A0AAD5QMA3_PARTN</name>
<evidence type="ECO:0000313" key="3">
    <source>
        <dbReference type="Proteomes" id="UP001196413"/>
    </source>
</evidence>
<evidence type="ECO:0000256" key="1">
    <source>
        <dbReference type="SAM" id="MobiDB-lite"/>
    </source>
</evidence>